<evidence type="ECO:0000256" key="4">
    <source>
        <dbReference type="SAM" id="MobiDB-lite"/>
    </source>
</evidence>
<dbReference type="PROSITE" id="PS50864">
    <property type="entry name" value="SAND"/>
    <property type="match status" value="1"/>
</dbReference>
<dbReference type="InterPro" id="IPR000770">
    <property type="entry name" value="SAND_dom"/>
</dbReference>
<keyword evidence="6" id="KW-1185">Reference proteome</keyword>
<protein>
    <submittedName>
        <fullName evidence="7">Uncharacterized protein LOC111088718</fullName>
    </submittedName>
</protein>
<keyword evidence="1" id="KW-0805">Transcription regulation</keyword>
<feature type="compositionally biased region" description="Polar residues" evidence="4">
    <location>
        <begin position="77"/>
        <end position="88"/>
    </location>
</feature>
<sequence length="235" mass="25512">MSAAVVPWGLGSRVITGVTKAKNRQTCTADPSCQSSSISFEERGTPLITPATVEEDKLPFGGEGEQMNSECRPWQVKDNSSETFSSSDRINRPTEGMKAGSIVPRGSVECPGSQSGSSYPDMEVYGGYLKPLYQDGDVILEVECGGNNGLLYLSKLCQGSKGPCIFFRDMWLTPNEFQYVSGRETAKDWKRSIRHHGKSMKLLLSKGILAVHPPDCDCKGCRISSPVVSSSSKLT</sequence>
<accession>A0ABM1THA0</accession>
<dbReference type="GeneID" id="111088718"/>
<dbReference type="Pfam" id="PF01342">
    <property type="entry name" value="SAND"/>
    <property type="match status" value="1"/>
</dbReference>
<keyword evidence="2" id="KW-0804">Transcription</keyword>
<feature type="domain" description="SAND" evidence="5">
    <location>
        <begin position="119"/>
        <end position="210"/>
    </location>
</feature>
<reference evidence="7" key="1">
    <citation type="submission" date="2025-08" db="UniProtKB">
        <authorList>
            <consortium name="RefSeq"/>
        </authorList>
    </citation>
    <scope>IDENTIFICATION</scope>
    <source>
        <tissue evidence="7">Muscle</tissue>
    </source>
</reference>
<dbReference type="Gene3D" id="3.10.390.10">
    <property type="entry name" value="SAND domain-like"/>
    <property type="match status" value="1"/>
</dbReference>
<dbReference type="SMART" id="SM00258">
    <property type="entry name" value="SAND"/>
    <property type="match status" value="1"/>
</dbReference>
<dbReference type="Proteomes" id="UP000694941">
    <property type="component" value="Unplaced"/>
</dbReference>
<dbReference type="InterPro" id="IPR010919">
    <property type="entry name" value="SAND-like_dom_sf"/>
</dbReference>
<feature type="region of interest" description="Disordered" evidence="4">
    <location>
        <begin position="57"/>
        <end position="115"/>
    </location>
</feature>
<dbReference type="SUPFAM" id="SSF63763">
    <property type="entry name" value="SAND domain-like"/>
    <property type="match status" value="1"/>
</dbReference>
<evidence type="ECO:0000256" key="2">
    <source>
        <dbReference type="ARBA" id="ARBA00023163"/>
    </source>
</evidence>
<evidence type="ECO:0000259" key="5">
    <source>
        <dbReference type="PROSITE" id="PS50864"/>
    </source>
</evidence>
<dbReference type="RefSeq" id="XP_022255256.1">
    <property type="nucleotide sequence ID" value="XM_022399548.1"/>
</dbReference>
<dbReference type="PANTHER" id="PTHR10417">
    <property type="entry name" value="GLUCOCORTICOID MODULATORY ELEMENT-BINDING PROTEIN"/>
    <property type="match status" value="1"/>
</dbReference>
<evidence type="ECO:0000256" key="1">
    <source>
        <dbReference type="ARBA" id="ARBA00023015"/>
    </source>
</evidence>
<evidence type="ECO:0000313" key="7">
    <source>
        <dbReference type="RefSeq" id="XP_022255256.1"/>
    </source>
</evidence>
<evidence type="ECO:0000256" key="3">
    <source>
        <dbReference type="ARBA" id="ARBA00023242"/>
    </source>
</evidence>
<evidence type="ECO:0000313" key="6">
    <source>
        <dbReference type="Proteomes" id="UP000694941"/>
    </source>
</evidence>
<proteinExistence type="predicted"/>
<gene>
    <name evidence="7" type="primary">LOC111088718</name>
</gene>
<name>A0ABM1THA0_LIMPO</name>
<keyword evidence="3" id="KW-0539">Nucleus</keyword>
<organism evidence="6 7">
    <name type="scientific">Limulus polyphemus</name>
    <name type="common">Atlantic horseshoe crab</name>
    <dbReference type="NCBI Taxonomy" id="6850"/>
    <lineage>
        <taxon>Eukaryota</taxon>
        <taxon>Metazoa</taxon>
        <taxon>Ecdysozoa</taxon>
        <taxon>Arthropoda</taxon>
        <taxon>Chelicerata</taxon>
        <taxon>Merostomata</taxon>
        <taxon>Xiphosura</taxon>
        <taxon>Limulidae</taxon>
        <taxon>Limulus</taxon>
    </lineage>
</organism>
<dbReference type="PANTHER" id="PTHR10417:SF15">
    <property type="entry name" value="STERILE ALPHA MOTIF DOMAIN-CONTAINING 11"/>
    <property type="match status" value="1"/>
</dbReference>